<feature type="compositionally biased region" description="Low complexity" evidence="1">
    <location>
        <begin position="29"/>
        <end position="42"/>
    </location>
</feature>
<keyword evidence="3" id="KW-1185">Reference proteome</keyword>
<accession>A0AAV9UU72</accession>
<sequence length="164" mass="18032">MEPARPQAPEITISTSPRSSSFFDRVLRRTSTGPSSTSRIPTLNLPAESANNTSTSRPHSRSSSRSSHKRQQLTIDTSVASYSQVSNKKTKATHLTVTETSTRSTSRSRSRSRSSRSPSPNIQMINQSSRVASINHVGRHTNDWLFGGFHLTSKIGAPRGRRAK</sequence>
<comment type="caution">
    <text evidence="2">The sequence shown here is derived from an EMBL/GenBank/DDBJ whole genome shotgun (WGS) entry which is preliminary data.</text>
</comment>
<evidence type="ECO:0000313" key="2">
    <source>
        <dbReference type="EMBL" id="KAK6349445.1"/>
    </source>
</evidence>
<name>A0AAV9UU72_9PEZI</name>
<feature type="region of interest" description="Disordered" evidence="1">
    <location>
        <begin position="1"/>
        <end position="126"/>
    </location>
</feature>
<evidence type="ECO:0000313" key="3">
    <source>
        <dbReference type="Proteomes" id="UP001375240"/>
    </source>
</evidence>
<dbReference type="EMBL" id="JAVHNQ010000004">
    <property type="protein sequence ID" value="KAK6349445.1"/>
    <property type="molecule type" value="Genomic_DNA"/>
</dbReference>
<feature type="compositionally biased region" description="Polar residues" evidence="1">
    <location>
        <begin position="72"/>
        <end position="99"/>
    </location>
</feature>
<proteinExistence type="predicted"/>
<organism evidence="2 3">
    <name type="scientific">Orbilia brochopaga</name>
    <dbReference type="NCBI Taxonomy" id="3140254"/>
    <lineage>
        <taxon>Eukaryota</taxon>
        <taxon>Fungi</taxon>
        <taxon>Dikarya</taxon>
        <taxon>Ascomycota</taxon>
        <taxon>Pezizomycotina</taxon>
        <taxon>Orbiliomycetes</taxon>
        <taxon>Orbiliales</taxon>
        <taxon>Orbiliaceae</taxon>
        <taxon>Orbilia</taxon>
    </lineage>
</organism>
<reference evidence="2 3" key="1">
    <citation type="submission" date="2019-10" db="EMBL/GenBank/DDBJ databases">
        <authorList>
            <person name="Palmer J.M."/>
        </authorList>
    </citation>
    <scope>NUCLEOTIDE SEQUENCE [LARGE SCALE GENOMIC DNA]</scope>
    <source>
        <strain evidence="2 3">TWF696</strain>
    </source>
</reference>
<gene>
    <name evidence="2" type="ORF">TWF696_005729</name>
</gene>
<protein>
    <submittedName>
        <fullName evidence="2">Uncharacterized protein</fullName>
    </submittedName>
</protein>
<dbReference type="Proteomes" id="UP001375240">
    <property type="component" value="Unassembled WGS sequence"/>
</dbReference>
<dbReference type="AlphaFoldDB" id="A0AAV9UU72"/>
<feature type="compositionally biased region" description="Polar residues" evidence="1">
    <location>
        <begin position="12"/>
        <end position="22"/>
    </location>
</feature>
<feature type="compositionally biased region" description="Basic residues" evidence="1">
    <location>
        <begin position="58"/>
        <end position="71"/>
    </location>
</feature>
<evidence type="ECO:0000256" key="1">
    <source>
        <dbReference type="SAM" id="MobiDB-lite"/>
    </source>
</evidence>